<keyword evidence="3" id="KW-1185">Reference proteome</keyword>
<evidence type="ECO:0000256" key="1">
    <source>
        <dbReference type="SAM" id="Coils"/>
    </source>
</evidence>
<dbReference type="AlphaFoldDB" id="A0A8K0G353"/>
<evidence type="ECO:0000313" key="3">
    <source>
        <dbReference type="Proteomes" id="UP000801492"/>
    </source>
</evidence>
<organism evidence="2 3">
    <name type="scientific">Ignelater luminosus</name>
    <name type="common">Cucubano</name>
    <name type="synonym">Pyrophorus luminosus</name>
    <dbReference type="NCBI Taxonomy" id="2038154"/>
    <lineage>
        <taxon>Eukaryota</taxon>
        <taxon>Metazoa</taxon>
        <taxon>Ecdysozoa</taxon>
        <taxon>Arthropoda</taxon>
        <taxon>Hexapoda</taxon>
        <taxon>Insecta</taxon>
        <taxon>Pterygota</taxon>
        <taxon>Neoptera</taxon>
        <taxon>Endopterygota</taxon>
        <taxon>Coleoptera</taxon>
        <taxon>Polyphaga</taxon>
        <taxon>Elateriformia</taxon>
        <taxon>Elateroidea</taxon>
        <taxon>Elateridae</taxon>
        <taxon>Agrypninae</taxon>
        <taxon>Pyrophorini</taxon>
        <taxon>Ignelater</taxon>
    </lineage>
</organism>
<name>A0A8K0G353_IGNLU</name>
<evidence type="ECO:0000313" key="2">
    <source>
        <dbReference type="EMBL" id="KAF2889995.1"/>
    </source>
</evidence>
<sequence length="140" mass="16932">MENDNEKLGKIVNMMKDLMTEIRQIKEQHIKEIKEIRQINENPMEENCIKTENRNVLKDEIRHVMKEYPQVEVKVEQVYKIGKQGCVMELQSEAAKVKIMKEKIKLRNVPNVKIYIHRQRFYKERKENSRIHKKKSNGRK</sequence>
<dbReference type="EMBL" id="VTPC01059669">
    <property type="protein sequence ID" value="KAF2889995.1"/>
    <property type="molecule type" value="Genomic_DNA"/>
</dbReference>
<keyword evidence="1" id="KW-0175">Coiled coil</keyword>
<comment type="caution">
    <text evidence="2">The sequence shown here is derived from an EMBL/GenBank/DDBJ whole genome shotgun (WGS) entry which is preliminary data.</text>
</comment>
<gene>
    <name evidence="2" type="ORF">ILUMI_16178</name>
</gene>
<protein>
    <submittedName>
        <fullName evidence="2">Uncharacterized protein</fullName>
    </submittedName>
</protein>
<reference evidence="2" key="1">
    <citation type="submission" date="2019-08" db="EMBL/GenBank/DDBJ databases">
        <title>The genome of the North American firefly Photinus pyralis.</title>
        <authorList>
            <consortium name="Photinus pyralis genome working group"/>
            <person name="Fallon T.R."/>
            <person name="Sander Lower S.E."/>
            <person name="Weng J.-K."/>
        </authorList>
    </citation>
    <scope>NUCLEOTIDE SEQUENCE</scope>
    <source>
        <strain evidence="2">TRF0915ILg1</strain>
        <tissue evidence="2">Whole body</tissue>
    </source>
</reference>
<dbReference type="Proteomes" id="UP000801492">
    <property type="component" value="Unassembled WGS sequence"/>
</dbReference>
<accession>A0A8K0G353</accession>
<feature type="coiled-coil region" evidence="1">
    <location>
        <begin position="15"/>
        <end position="42"/>
    </location>
</feature>
<proteinExistence type="predicted"/>
<dbReference type="OrthoDB" id="6779946at2759"/>